<dbReference type="GO" id="GO:0016668">
    <property type="term" value="F:oxidoreductase activity, acting on a sulfur group of donors, NAD(P) as acceptor"/>
    <property type="evidence" value="ECO:0007669"/>
    <property type="project" value="UniProtKB-ARBA"/>
</dbReference>
<dbReference type="Proteomes" id="UP000178264">
    <property type="component" value="Unassembled WGS sequence"/>
</dbReference>
<dbReference type="PANTHER" id="PTHR48105">
    <property type="entry name" value="THIOREDOXIN REDUCTASE 1-RELATED-RELATED"/>
    <property type="match status" value="1"/>
</dbReference>
<dbReference type="InterPro" id="IPR008255">
    <property type="entry name" value="Pyr_nucl-diS_OxRdtase_2_AS"/>
</dbReference>
<dbReference type="PROSITE" id="PS00573">
    <property type="entry name" value="PYRIDINE_REDOX_2"/>
    <property type="match status" value="1"/>
</dbReference>
<sequence>MKSRNEYDLIIVGGGAAGYAAALYAKRYELSVLLIEGETPGGETANAGLIENYPGFEAIDGYELYQKFRNHALKFGAEVQPGRVEKVTQEGHQFKVSVVGQGVREGSCIIFTHGQARRRLGLPNEERLTGKGVSYCVTCDGPLYKGKTVGIVGGGDASVKGVNLLTEFAHKVFLIVKLEQVNAEPINYRLMQSKSDKVETLYHTQVKEMLEENGKFIGVKLFPGYQGNDILKLDGLFIEIGAVPDRALPASLGVALTESGHIHVDQFMQTNIAGVFAAGDVTDATGSFRQIVTAAAQGSMAATSAYEYIRKNTVPSEQYEMSAQFGNTKVQSSNVK</sequence>
<keyword evidence="3" id="KW-0560">Oxidoreductase</keyword>
<dbReference type="PRINTS" id="PR00469">
    <property type="entry name" value="PNDRDTASEII"/>
</dbReference>
<gene>
    <name evidence="7" type="ORF">A3I42_02225</name>
</gene>
<evidence type="ECO:0000256" key="1">
    <source>
        <dbReference type="ARBA" id="ARBA00022630"/>
    </source>
</evidence>
<keyword evidence="4" id="KW-1015">Disulfide bond</keyword>
<comment type="caution">
    <text evidence="7">The sequence shown here is derived from an EMBL/GenBank/DDBJ whole genome shotgun (WGS) entry which is preliminary data.</text>
</comment>
<evidence type="ECO:0000256" key="4">
    <source>
        <dbReference type="ARBA" id="ARBA00023157"/>
    </source>
</evidence>
<proteinExistence type="predicted"/>
<accession>A0A1F7VDN7</accession>
<dbReference type="AlphaFoldDB" id="A0A1F7VDN7"/>
<evidence type="ECO:0000256" key="5">
    <source>
        <dbReference type="ARBA" id="ARBA00023284"/>
    </source>
</evidence>
<evidence type="ECO:0000256" key="3">
    <source>
        <dbReference type="ARBA" id="ARBA00023002"/>
    </source>
</evidence>
<dbReference type="PRINTS" id="PR00368">
    <property type="entry name" value="FADPNR"/>
</dbReference>
<feature type="domain" description="FAD/NAD(P)-binding" evidence="6">
    <location>
        <begin position="7"/>
        <end position="298"/>
    </location>
</feature>
<dbReference type="Gene3D" id="3.50.50.60">
    <property type="entry name" value="FAD/NAD(P)-binding domain"/>
    <property type="match status" value="2"/>
</dbReference>
<evidence type="ECO:0000256" key="2">
    <source>
        <dbReference type="ARBA" id="ARBA00022827"/>
    </source>
</evidence>
<evidence type="ECO:0000259" key="6">
    <source>
        <dbReference type="Pfam" id="PF07992"/>
    </source>
</evidence>
<evidence type="ECO:0000313" key="7">
    <source>
        <dbReference type="EMBL" id="OGL88672.1"/>
    </source>
</evidence>
<dbReference type="EMBL" id="MGER01000017">
    <property type="protein sequence ID" value="OGL88672.1"/>
    <property type="molecule type" value="Genomic_DNA"/>
</dbReference>
<protein>
    <recommendedName>
        <fullName evidence="6">FAD/NAD(P)-binding domain-containing protein</fullName>
    </recommendedName>
</protein>
<keyword evidence="5" id="KW-0676">Redox-active center</keyword>
<dbReference type="InterPro" id="IPR036188">
    <property type="entry name" value="FAD/NAD-bd_sf"/>
</dbReference>
<dbReference type="InterPro" id="IPR023753">
    <property type="entry name" value="FAD/NAD-binding_dom"/>
</dbReference>
<keyword evidence="2" id="KW-0274">FAD</keyword>
<reference evidence="7 8" key="1">
    <citation type="journal article" date="2016" name="Nat. Commun.">
        <title>Thousands of microbial genomes shed light on interconnected biogeochemical processes in an aquifer system.</title>
        <authorList>
            <person name="Anantharaman K."/>
            <person name="Brown C.T."/>
            <person name="Hug L.A."/>
            <person name="Sharon I."/>
            <person name="Castelle C.J."/>
            <person name="Probst A.J."/>
            <person name="Thomas B.C."/>
            <person name="Singh A."/>
            <person name="Wilkins M.J."/>
            <person name="Karaoz U."/>
            <person name="Brodie E.L."/>
            <person name="Williams K.H."/>
            <person name="Hubbard S.S."/>
            <person name="Banfield J.F."/>
        </authorList>
    </citation>
    <scope>NUCLEOTIDE SEQUENCE [LARGE SCALE GENOMIC DNA]</scope>
</reference>
<name>A0A1F7VDN7_9BACT</name>
<dbReference type="InterPro" id="IPR050097">
    <property type="entry name" value="Ferredoxin-NADP_redctase_2"/>
</dbReference>
<organism evidence="7 8">
    <name type="scientific">Candidatus Uhrbacteria bacterium RIFCSPLOWO2_02_FULL_49_11</name>
    <dbReference type="NCBI Taxonomy" id="1802409"/>
    <lineage>
        <taxon>Bacteria</taxon>
        <taxon>Candidatus Uhriibacteriota</taxon>
    </lineage>
</organism>
<evidence type="ECO:0000313" key="8">
    <source>
        <dbReference type="Proteomes" id="UP000178264"/>
    </source>
</evidence>
<keyword evidence="1" id="KW-0285">Flavoprotein</keyword>
<dbReference type="SUPFAM" id="SSF51905">
    <property type="entry name" value="FAD/NAD(P)-binding domain"/>
    <property type="match status" value="1"/>
</dbReference>
<dbReference type="Pfam" id="PF07992">
    <property type="entry name" value="Pyr_redox_2"/>
    <property type="match status" value="1"/>
</dbReference>